<dbReference type="PANTHER" id="PTHR11439:SF498">
    <property type="entry name" value="DNAK FAMILY PROTEIN"/>
    <property type="match status" value="1"/>
</dbReference>
<dbReference type="Gramene" id="C.cajan_21713.t">
    <property type="protein sequence ID" value="C.cajan_21713.t"/>
    <property type="gene ID" value="C.cajan_21713"/>
</dbReference>
<dbReference type="PANTHER" id="PTHR11439">
    <property type="entry name" value="GAG-POL-RELATED RETROTRANSPOSON"/>
    <property type="match status" value="1"/>
</dbReference>
<sequence>MNHFFESKGIIHQTTCIEIPEQNGIVEQKHQHLLNVTRALLFHSNLPPSFWNFAIMHVVHLINCIPTPFLQNVSPFQKLYDKPCDISTLRVFGCLCYINTLQAHRKKLDPRANPCIYLGFKPNTKGYLIFNLHTRNIEVSRNVVFYEDHFPYTNSDQNTTSFTHSFPSPTTTNYFLHESTPTLDTPVINSSPSSHSPAFSSDIVTSPPVLRRSTRMRQAPTYLHDFHVNLASTAPTSSPDILSDTSMLACSPSSTPMDYFVRLSASSGEPLVDPSAYRRLVGRLVYLTHTRPDITHVVQHLSQFVVKPTSAHHQAVIRVLCYLKHAPGYGIFLAVDSPLQLKAFSDSNWAGCVDSRRFITGFCIYLGNSLISWRSKKQPTVSRSSSEVEYRALASTSCELQWLIYLLDDHCIQFTRPTLFFCDN</sequence>
<dbReference type="InterPro" id="IPR012337">
    <property type="entry name" value="RNaseH-like_sf"/>
</dbReference>
<dbReference type="PROSITE" id="PS50994">
    <property type="entry name" value="INTEGRASE"/>
    <property type="match status" value="1"/>
</dbReference>
<accession>A0A151TNS4</accession>
<dbReference type="InterPro" id="IPR001584">
    <property type="entry name" value="Integrase_cat-core"/>
</dbReference>
<gene>
    <name evidence="2" type="ORF">KK1_022356</name>
</gene>
<reference evidence="2 3" key="1">
    <citation type="journal article" date="2012" name="Nat. Biotechnol.">
        <title>Draft genome sequence of pigeonpea (Cajanus cajan), an orphan legume crop of resource-poor farmers.</title>
        <authorList>
            <person name="Varshney R.K."/>
            <person name="Chen W."/>
            <person name="Li Y."/>
            <person name="Bharti A.K."/>
            <person name="Saxena R.K."/>
            <person name="Schlueter J.A."/>
            <person name="Donoghue M.T."/>
            <person name="Azam S."/>
            <person name="Fan G."/>
            <person name="Whaley A.M."/>
            <person name="Farmer A.D."/>
            <person name="Sheridan J."/>
            <person name="Iwata A."/>
            <person name="Tuteja R."/>
            <person name="Penmetsa R.V."/>
            <person name="Wu W."/>
            <person name="Upadhyaya H.D."/>
            <person name="Yang S.P."/>
            <person name="Shah T."/>
            <person name="Saxena K.B."/>
            <person name="Michael T."/>
            <person name="McCombie W.R."/>
            <person name="Yang B."/>
            <person name="Zhang G."/>
            <person name="Yang H."/>
            <person name="Wang J."/>
            <person name="Spillane C."/>
            <person name="Cook D.R."/>
            <person name="May G.D."/>
            <person name="Xu X."/>
            <person name="Jackson S.A."/>
        </authorList>
    </citation>
    <scope>NUCLEOTIDE SEQUENCE [LARGE SCALE GENOMIC DNA]</scope>
    <source>
        <strain evidence="3">cv. Asha</strain>
    </source>
</reference>
<protein>
    <recommendedName>
        <fullName evidence="1">Integrase catalytic domain-containing protein</fullName>
    </recommendedName>
</protein>
<name>A0A151TNS4_CAJCA</name>
<evidence type="ECO:0000313" key="3">
    <source>
        <dbReference type="Proteomes" id="UP000075243"/>
    </source>
</evidence>
<feature type="domain" description="Integrase catalytic" evidence="1">
    <location>
        <begin position="1"/>
        <end position="83"/>
    </location>
</feature>
<evidence type="ECO:0000313" key="2">
    <source>
        <dbReference type="EMBL" id="KYP68715.1"/>
    </source>
</evidence>
<dbReference type="InterPro" id="IPR036397">
    <property type="entry name" value="RNaseH_sf"/>
</dbReference>
<dbReference type="Gene3D" id="3.30.420.10">
    <property type="entry name" value="Ribonuclease H-like superfamily/Ribonuclease H"/>
    <property type="match status" value="1"/>
</dbReference>
<proteinExistence type="predicted"/>
<dbReference type="CDD" id="cd09272">
    <property type="entry name" value="RNase_HI_RT_Ty1"/>
    <property type="match status" value="1"/>
</dbReference>
<dbReference type="OMA" id="KMRIINI"/>
<dbReference type="InterPro" id="IPR057670">
    <property type="entry name" value="SH3_retrovirus"/>
</dbReference>
<dbReference type="AlphaFoldDB" id="A0A151TNS4"/>
<dbReference type="Pfam" id="PF25597">
    <property type="entry name" value="SH3_retrovirus"/>
    <property type="match status" value="1"/>
</dbReference>
<dbReference type="SUPFAM" id="SSF53098">
    <property type="entry name" value="Ribonuclease H-like"/>
    <property type="match status" value="1"/>
</dbReference>
<dbReference type="Proteomes" id="UP000075243">
    <property type="component" value="Chromosome 4"/>
</dbReference>
<dbReference type="EMBL" id="CM003606">
    <property type="protein sequence ID" value="KYP68715.1"/>
    <property type="molecule type" value="Genomic_DNA"/>
</dbReference>
<organism evidence="2 3">
    <name type="scientific">Cajanus cajan</name>
    <name type="common">Pigeon pea</name>
    <name type="synonym">Cajanus indicus</name>
    <dbReference type="NCBI Taxonomy" id="3821"/>
    <lineage>
        <taxon>Eukaryota</taxon>
        <taxon>Viridiplantae</taxon>
        <taxon>Streptophyta</taxon>
        <taxon>Embryophyta</taxon>
        <taxon>Tracheophyta</taxon>
        <taxon>Spermatophyta</taxon>
        <taxon>Magnoliopsida</taxon>
        <taxon>eudicotyledons</taxon>
        <taxon>Gunneridae</taxon>
        <taxon>Pentapetalae</taxon>
        <taxon>rosids</taxon>
        <taxon>fabids</taxon>
        <taxon>Fabales</taxon>
        <taxon>Fabaceae</taxon>
        <taxon>Papilionoideae</taxon>
        <taxon>50 kb inversion clade</taxon>
        <taxon>NPAAA clade</taxon>
        <taxon>indigoferoid/millettioid clade</taxon>
        <taxon>Phaseoleae</taxon>
        <taxon>Cajanus</taxon>
    </lineage>
</organism>
<evidence type="ECO:0000259" key="1">
    <source>
        <dbReference type="PROSITE" id="PS50994"/>
    </source>
</evidence>
<dbReference type="GO" id="GO:0015074">
    <property type="term" value="P:DNA integration"/>
    <property type="evidence" value="ECO:0007669"/>
    <property type="project" value="InterPro"/>
</dbReference>
<dbReference type="GO" id="GO:0003676">
    <property type="term" value="F:nucleic acid binding"/>
    <property type="evidence" value="ECO:0007669"/>
    <property type="project" value="InterPro"/>
</dbReference>
<dbReference type="InterPro" id="IPR043502">
    <property type="entry name" value="DNA/RNA_pol_sf"/>
</dbReference>
<dbReference type="SUPFAM" id="SSF56672">
    <property type="entry name" value="DNA/RNA polymerases"/>
    <property type="match status" value="1"/>
</dbReference>
<keyword evidence="3" id="KW-1185">Reference proteome</keyword>